<name>A0ABT7LKA1_9BURK</name>
<keyword evidence="1" id="KW-0732">Signal</keyword>
<reference evidence="3 4" key="1">
    <citation type="submission" date="2023-06" db="EMBL/GenBank/DDBJ databases">
        <title>Pelomonas sp. APW6 16S ribosomal RNA gene genome sequencing and assembly.</title>
        <authorList>
            <person name="Woo H."/>
        </authorList>
    </citation>
    <scope>NUCLEOTIDE SEQUENCE [LARGE SCALE GENOMIC DNA]</scope>
    <source>
        <strain evidence="3 4">APW6</strain>
    </source>
</reference>
<gene>
    <name evidence="3" type="ORF">QRD43_15350</name>
</gene>
<feature type="chain" id="PRO_5046272661" evidence="1">
    <location>
        <begin position="28"/>
        <end position="393"/>
    </location>
</feature>
<dbReference type="EMBL" id="JASVDS010000004">
    <property type="protein sequence ID" value="MDL5033290.1"/>
    <property type="molecule type" value="Genomic_DNA"/>
</dbReference>
<sequence>MSRRLRIVPLLSFTVLACLGLCQQALAGPALNLSSSQYVQYGDGQSYSLPFAVIDQCGGTKAGCPYYVPSSPGQIDNLVVLATGTESGPTTTNFLGMDNAYRTPDGAGGAPFFRPDASNSRGSQGTINGNLSNTWDASLSSLKTFLGSDQMVFFFNNNQTKSGGTATESLAAWARVWITDDTGANLGYYDFTNRGGRYALFTEGGGGTFMGDVGTYSSLGGAPLAGDNTATDYVLSGGAICRNNFGIPVSCSTTSNKPVDHNLGANEAAYAILFPELNAQMNSLFSTVLDDAILSKYTFHADIRLGCDAATAPGHCTGDLRGGIPFGRDLNNGYEQVFMGRAAQLGCSASEPGCSQVPEPASLALALGGLGALGLLTPVALRRRSRIPGGSAA</sequence>
<evidence type="ECO:0000313" key="3">
    <source>
        <dbReference type="EMBL" id="MDL5033290.1"/>
    </source>
</evidence>
<dbReference type="InterPro" id="IPR013424">
    <property type="entry name" value="Ice-binding_C"/>
</dbReference>
<dbReference type="Proteomes" id="UP001238603">
    <property type="component" value="Unassembled WGS sequence"/>
</dbReference>
<comment type="caution">
    <text evidence="3">The sequence shown here is derived from an EMBL/GenBank/DDBJ whole genome shotgun (WGS) entry which is preliminary data.</text>
</comment>
<evidence type="ECO:0000313" key="4">
    <source>
        <dbReference type="Proteomes" id="UP001238603"/>
    </source>
</evidence>
<dbReference type="Pfam" id="PF07589">
    <property type="entry name" value="PEP-CTERM"/>
    <property type="match status" value="1"/>
</dbReference>
<evidence type="ECO:0000256" key="1">
    <source>
        <dbReference type="SAM" id="SignalP"/>
    </source>
</evidence>
<organism evidence="3 4">
    <name type="scientific">Roseateles subflavus</name>
    <dbReference type="NCBI Taxonomy" id="3053353"/>
    <lineage>
        <taxon>Bacteria</taxon>
        <taxon>Pseudomonadati</taxon>
        <taxon>Pseudomonadota</taxon>
        <taxon>Betaproteobacteria</taxon>
        <taxon>Burkholderiales</taxon>
        <taxon>Sphaerotilaceae</taxon>
        <taxon>Roseateles</taxon>
    </lineage>
</organism>
<dbReference type="PROSITE" id="PS51257">
    <property type="entry name" value="PROKAR_LIPOPROTEIN"/>
    <property type="match status" value="1"/>
</dbReference>
<proteinExistence type="predicted"/>
<protein>
    <submittedName>
        <fullName evidence="3">PEP-CTERM sorting domain-containing protein</fullName>
    </submittedName>
</protein>
<feature type="domain" description="Ice-binding protein C-terminal" evidence="2">
    <location>
        <begin position="356"/>
        <end position="384"/>
    </location>
</feature>
<keyword evidence="4" id="KW-1185">Reference proteome</keyword>
<dbReference type="RefSeq" id="WP_285983378.1">
    <property type="nucleotide sequence ID" value="NZ_JASVDS010000004.1"/>
</dbReference>
<evidence type="ECO:0000259" key="2">
    <source>
        <dbReference type="Pfam" id="PF07589"/>
    </source>
</evidence>
<feature type="signal peptide" evidence="1">
    <location>
        <begin position="1"/>
        <end position="27"/>
    </location>
</feature>
<accession>A0ABT7LKA1</accession>